<evidence type="ECO:0000256" key="4">
    <source>
        <dbReference type="ARBA" id="ARBA00022842"/>
    </source>
</evidence>
<dbReference type="PROSITE" id="PS00393">
    <property type="entry name" value="PEPCASE_2"/>
    <property type="match status" value="1"/>
</dbReference>
<protein>
    <recommendedName>
        <fullName evidence="3">phosphoenolpyruvate carboxylase</fullName>
        <ecNumber evidence="3">4.1.1.31</ecNumber>
    </recommendedName>
</protein>
<dbReference type="InterPro" id="IPR018129">
    <property type="entry name" value="PEP_COase_Lys_AS"/>
</dbReference>
<dbReference type="Pfam" id="PF00311">
    <property type="entry name" value="PEPcase"/>
    <property type="match status" value="1"/>
</dbReference>
<organism evidence="8">
    <name type="scientific">marine metagenome</name>
    <dbReference type="NCBI Taxonomy" id="408172"/>
    <lineage>
        <taxon>unclassified sequences</taxon>
        <taxon>metagenomes</taxon>
        <taxon>ecological metagenomes</taxon>
    </lineage>
</organism>
<dbReference type="InterPro" id="IPR015813">
    <property type="entry name" value="Pyrv/PenolPyrv_kinase-like_dom"/>
</dbReference>
<comment type="similarity">
    <text evidence="2">Belongs to the PEPCase type 1 family.</text>
</comment>
<comment type="cofactor">
    <cofactor evidence="1">
        <name>Mg(2+)</name>
        <dbReference type="ChEBI" id="CHEBI:18420"/>
    </cofactor>
</comment>
<evidence type="ECO:0000256" key="6">
    <source>
        <dbReference type="ARBA" id="ARBA00023300"/>
    </source>
</evidence>
<evidence type="ECO:0000256" key="1">
    <source>
        <dbReference type="ARBA" id="ARBA00001946"/>
    </source>
</evidence>
<dbReference type="PANTHER" id="PTHR30523">
    <property type="entry name" value="PHOSPHOENOLPYRUVATE CARBOXYLASE"/>
    <property type="match status" value="1"/>
</dbReference>
<evidence type="ECO:0000313" key="8">
    <source>
        <dbReference type="EMBL" id="SVA75621.1"/>
    </source>
</evidence>
<dbReference type="PROSITE" id="PS00781">
    <property type="entry name" value="PEPCASE_1"/>
    <property type="match status" value="1"/>
</dbReference>
<dbReference type="Gene3D" id="1.20.1440.90">
    <property type="entry name" value="Phosphoenolpyruvate/pyruvate domain"/>
    <property type="match status" value="1"/>
</dbReference>
<keyword evidence="6" id="KW-0120">Carbon dioxide fixation</keyword>
<evidence type="ECO:0000256" key="5">
    <source>
        <dbReference type="ARBA" id="ARBA00023239"/>
    </source>
</evidence>
<dbReference type="EMBL" id="UINC01018085">
    <property type="protein sequence ID" value="SVA75621.1"/>
    <property type="molecule type" value="Genomic_DNA"/>
</dbReference>
<keyword evidence="4" id="KW-0460">Magnesium</keyword>
<dbReference type="NCBIfam" id="NF000584">
    <property type="entry name" value="PRK00009.1"/>
    <property type="match status" value="1"/>
</dbReference>
<evidence type="ECO:0000256" key="7">
    <source>
        <dbReference type="ARBA" id="ARBA00048995"/>
    </source>
</evidence>
<dbReference type="AlphaFoldDB" id="A0A381YGD4"/>
<reference evidence="8" key="1">
    <citation type="submission" date="2018-05" db="EMBL/GenBank/DDBJ databases">
        <authorList>
            <person name="Lanie J.A."/>
            <person name="Ng W.-L."/>
            <person name="Kazmierczak K.M."/>
            <person name="Andrzejewski T.M."/>
            <person name="Davidsen T.M."/>
            <person name="Wayne K.J."/>
            <person name="Tettelin H."/>
            <person name="Glass J.I."/>
            <person name="Rusch D."/>
            <person name="Podicherti R."/>
            <person name="Tsui H.-C.T."/>
            <person name="Winkler M.E."/>
        </authorList>
    </citation>
    <scope>NUCLEOTIDE SEQUENCE</scope>
</reference>
<dbReference type="GO" id="GO:0006099">
    <property type="term" value="P:tricarboxylic acid cycle"/>
    <property type="evidence" value="ECO:0007669"/>
    <property type="project" value="InterPro"/>
</dbReference>
<dbReference type="SUPFAM" id="SSF51621">
    <property type="entry name" value="Phosphoenolpyruvate/pyruvate domain"/>
    <property type="match status" value="1"/>
</dbReference>
<dbReference type="InterPro" id="IPR022805">
    <property type="entry name" value="PEP_COase_bac/pln-type"/>
</dbReference>
<name>A0A381YGD4_9ZZZZ</name>
<keyword evidence="5" id="KW-0456">Lyase</keyword>
<evidence type="ECO:0000256" key="3">
    <source>
        <dbReference type="ARBA" id="ARBA00012305"/>
    </source>
</evidence>
<dbReference type="PANTHER" id="PTHR30523:SF6">
    <property type="entry name" value="PHOSPHOENOLPYRUVATE CARBOXYLASE"/>
    <property type="match status" value="1"/>
</dbReference>
<dbReference type="GO" id="GO:0015977">
    <property type="term" value="P:carbon fixation"/>
    <property type="evidence" value="ECO:0007669"/>
    <property type="project" value="UniProtKB-KW"/>
</dbReference>
<dbReference type="PRINTS" id="PR00150">
    <property type="entry name" value="PEPCARBXLASE"/>
</dbReference>
<dbReference type="InterPro" id="IPR033129">
    <property type="entry name" value="PEPCASE_His_AS"/>
</dbReference>
<evidence type="ECO:0000256" key="2">
    <source>
        <dbReference type="ARBA" id="ARBA00008346"/>
    </source>
</evidence>
<sequence length="882" mass="101420">MGKILGLVIKKQEGTSLFNKVENIRILSKASRGNKNKKEIRKVFLKLKKNIINLNPKESLVIARSFSQFLNFSNLAESLYSVYKIDSSDVRKAQGTNEFIILEDAIASLLKKKFVSKNKFYQLVKQINIELVLTAHPTEVKRRTLIQKFIHVNNILEKFHKMRIFTKKHISNEEKLLEKNLLEEVTSIWKTDEIKRSRPSPVEEAKWGLAVIEESLWNAIPKVCYRFNEAVKNYSNKSLPINFSPIKFGSWMGGDRDGNPNVTAKITEEVILLSRWKAANLYEKELTNLIQSLSMHECSKTLEKVVGNTFQPYRVFLRPIRDKMKKTQQAIELKLIKNKKINKSLLVQTINEVIEPLNIVYDSLCSVNCKMIADGMVLNLLRQAHTFGLNLARIDIRQESDRHQKLINNVCKKKGFGNYECWSEKKKISFISKQFLSKKSLMSGKIRLDKEDQEVWSTFKMIVKMPRECLGAYIVSMASNVSDVLVVMLLQKEAGMQSYLRVVPLFETLFDLQNSQNVIKNLYNISWYLKQIQHNQEIMIGYSDSSKDAGNFAASWAQYCAQEKLQLVSNQYNVKLTFFHGRGGSVGRGGGPVYAALLSQPPGTVNGRTRVTEQGEIIQQKFSSESLAEYSLGTYVGSVIEATLAPPPKPKKNWSQLMDDMSKIATKSYHYNLKEDPYFLEYYKTVTPQKILGQLFIGSRPTKRKKTQDIKDLRAIPWVFAWTQIRFIIPSWLGTLQALELAAQGKNKFILKDMINNWPFFYSMMDMLDMVLTKTDQRVIQFYEECLANQDLKNTGKKLRQQLSSLIYLNKKLIPENILNQRKTYRESIKIRNTYAETLNLLQAIIMKKLKASNLNKNNRKILMDALLITISGLSAAMKNTG</sequence>
<dbReference type="GO" id="GO:0005829">
    <property type="term" value="C:cytosol"/>
    <property type="evidence" value="ECO:0007669"/>
    <property type="project" value="TreeGrafter"/>
</dbReference>
<gene>
    <name evidence="8" type="ORF">METZ01_LOCUS128475</name>
</gene>
<comment type="catalytic activity">
    <reaction evidence="7">
        <text>oxaloacetate + phosphate = phosphoenolpyruvate + hydrogencarbonate</text>
        <dbReference type="Rhea" id="RHEA:28370"/>
        <dbReference type="ChEBI" id="CHEBI:16452"/>
        <dbReference type="ChEBI" id="CHEBI:17544"/>
        <dbReference type="ChEBI" id="CHEBI:43474"/>
        <dbReference type="ChEBI" id="CHEBI:58702"/>
        <dbReference type="EC" id="4.1.1.31"/>
    </reaction>
</comment>
<accession>A0A381YGD4</accession>
<dbReference type="HAMAP" id="MF_00595">
    <property type="entry name" value="PEPcase_type1"/>
    <property type="match status" value="1"/>
</dbReference>
<proteinExistence type="inferred from homology"/>
<dbReference type="EC" id="4.1.1.31" evidence="3"/>
<dbReference type="GO" id="GO:0008964">
    <property type="term" value="F:phosphoenolpyruvate carboxylase activity"/>
    <property type="evidence" value="ECO:0007669"/>
    <property type="project" value="UniProtKB-EC"/>
</dbReference>
<dbReference type="InterPro" id="IPR021135">
    <property type="entry name" value="PEP_COase"/>
</dbReference>